<dbReference type="Gene3D" id="3.40.50.300">
    <property type="entry name" value="P-loop containing nucleotide triphosphate hydrolases"/>
    <property type="match status" value="1"/>
</dbReference>
<keyword evidence="2" id="KW-1185">Reference proteome</keyword>
<gene>
    <name evidence="1" type="ORF">JCM31447_11490</name>
</gene>
<organism evidence="1 2">
    <name type="scientific">Fluviispira sanaruensis</name>
    <dbReference type="NCBI Taxonomy" id="2493639"/>
    <lineage>
        <taxon>Bacteria</taxon>
        <taxon>Pseudomonadati</taxon>
        <taxon>Bdellovibrionota</taxon>
        <taxon>Oligoflexia</taxon>
        <taxon>Silvanigrellales</taxon>
        <taxon>Silvanigrellaceae</taxon>
        <taxon>Fluviispira</taxon>
    </lineage>
</organism>
<dbReference type="AlphaFoldDB" id="A0A4V0P2C1"/>
<evidence type="ECO:0000313" key="2">
    <source>
        <dbReference type="Proteomes" id="UP000291236"/>
    </source>
</evidence>
<name>A0A4V0P2C1_FLUSA</name>
<reference evidence="1 2" key="1">
    <citation type="submission" date="2018-12" db="EMBL/GenBank/DDBJ databases">
        <title>Rubrispira sanarue gen. nov., sp., nov., a member of the order Silvanigrellales, isolated from a brackish lake in Hamamatsu Japan.</title>
        <authorList>
            <person name="Maejima Y."/>
            <person name="Iino T."/>
            <person name="Muraguchi Y."/>
            <person name="Fukuda K."/>
            <person name="Nojiri H."/>
            <person name="Ohkuma M."/>
            <person name="Moriuchi R."/>
            <person name="Dohra H."/>
            <person name="Kimbara K."/>
            <person name="Shintani M."/>
        </authorList>
    </citation>
    <scope>NUCLEOTIDE SEQUENCE [LARGE SCALE GENOMIC DNA]</scope>
    <source>
        <strain evidence="1 2">RF1110005</strain>
    </source>
</reference>
<protein>
    <submittedName>
        <fullName evidence="1">Uncharacterized protein</fullName>
    </submittedName>
</protein>
<accession>A0A4V0P2C1</accession>
<dbReference type="RefSeq" id="WP_130607415.1">
    <property type="nucleotide sequence ID" value="NZ_AP019368.1"/>
</dbReference>
<dbReference type="OrthoDB" id="5294440at2"/>
<evidence type="ECO:0000313" key="1">
    <source>
        <dbReference type="EMBL" id="BBH52707.1"/>
    </source>
</evidence>
<proteinExistence type="predicted"/>
<sequence length="172" mass="20085">MRIIFISGDGHGAGKTYLAKRIASGKEQIYSIANMIRKELSLVYPKYDWYNKTPRFKDTTIVKETGKTIHQMLDELGKEKKSLSNIYWAKQIVELITYSRDSDNLDIAIIDDIRLIDEYLYIKSQFQKEHITHFHVINANAKPEPMYQNKELREQADYHILSRMVLSSIGVK</sequence>
<dbReference type="InterPro" id="IPR027417">
    <property type="entry name" value="P-loop_NTPase"/>
</dbReference>
<dbReference type="EMBL" id="AP019368">
    <property type="protein sequence ID" value="BBH52707.1"/>
    <property type="molecule type" value="Genomic_DNA"/>
</dbReference>
<dbReference type="Proteomes" id="UP000291236">
    <property type="component" value="Chromosome"/>
</dbReference>
<dbReference type="KEGG" id="sbf:JCM31447_11490"/>